<dbReference type="Proteomes" id="UP001148018">
    <property type="component" value="Unassembled WGS sequence"/>
</dbReference>
<dbReference type="EMBL" id="JANIIK010000035">
    <property type="protein sequence ID" value="KAJ3612916.1"/>
    <property type="molecule type" value="Genomic_DNA"/>
</dbReference>
<evidence type="ECO:0000313" key="3">
    <source>
        <dbReference type="Proteomes" id="UP001148018"/>
    </source>
</evidence>
<comment type="caution">
    <text evidence="2">The sequence shown here is derived from an EMBL/GenBank/DDBJ whole genome shotgun (WGS) entry which is preliminary data.</text>
</comment>
<proteinExistence type="predicted"/>
<keyword evidence="3" id="KW-1185">Reference proteome</keyword>
<dbReference type="AlphaFoldDB" id="A0A9Q0EWA1"/>
<evidence type="ECO:0000313" key="2">
    <source>
        <dbReference type="EMBL" id="KAJ3612916.1"/>
    </source>
</evidence>
<protein>
    <submittedName>
        <fullName evidence="2">Uncharacterized protein</fullName>
    </submittedName>
</protein>
<accession>A0A9Q0EWA1</accession>
<feature type="region of interest" description="Disordered" evidence="1">
    <location>
        <begin position="96"/>
        <end position="119"/>
    </location>
</feature>
<reference evidence="2" key="1">
    <citation type="submission" date="2022-07" db="EMBL/GenBank/DDBJ databases">
        <title>Chromosome-level genome of Muraenolepis orangiensis.</title>
        <authorList>
            <person name="Kim J."/>
        </authorList>
    </citation>
    <scope>NUCLEOTIDE SEQUENCE</scope>
    <source>
        <strain evidence="2">KU_S4_2022</strain>
        <tissue evidence="2">Muscle</tissue>
    </source>
</reference>
<gene>
    <name evidence="2" type="ORF">NHX12_019173</name>
</gene>
<sequence>MTVVPTPGLIELQEDTQKMRQEQGAGHRTDPWILALLFLYLLSIDTGSLSKAGKRGAALSIGGEESAHRLVLPETCAAPGDSEREACCKATEYTGKTSSYRNTRGGRTSSSPQISGRSK</sequence>
<organism evidence="2 3">
    <name type="scientific">Muraenolepis orangiensis</name>
    <name type="common">Patagonian moray cod</name>
    <dbReference type="NCBI Taxonomy" id="630683"/>
    <lineage>
        <taxon>Eukaryota</taxon>
        <taxon>Metazoa</taxon>
        <taxon>Chordata</taxon>
        <taxon>Craniata</taxon>
        <taxon>Vertebrata</taxon>
        <taxon>Euteleostomi</taxon>
        <taxon>Actinopterygii</taxon>
        <taxon>Neopterygii</taxon>
        <taxon>Teleostei</taxon>
        <taxon>Neoteleostei</taxon>
        <taxon>Acanthomorphata</taxon>
        <taxon>Zeiogadaria</taxon>
        <taxon>Gadariae</taxon>
        <taxon>Gadiformes</taxon>
        <taxon>Muraenolepidoidei</taxon>
        <taxon>Muraenolepididae</taxon>
        <taxon>Muraenolepis</taxon>
    </lineage>
</organism>
<name>A0A9Q0EWA1_9TELE</name>
<evidence type="ECO:0000256" key="1">
    <source>
        <dbReference type="SAM" id="MobiDB-lite"/>
    </source>
</evidence>